<dbReference type="Gene3D" id="3.40.50.150">
    <property type="entry name" value="Vaccinia Virus protein VP39"/>
    <property type="match status" value="1"/>
</dbReference>
<dbReference type="RefSeq" id="WP_328274867.1">
    <property type="nucleotide sequence ID" value="NZ_JARTLD010000003.1"/>
</dbReference>
<keyword evidence="2" id="KW-0489">Methyltransferase</keyword>
<name>A0ABU6PPU0_9BACL</name>
<proteinExistence type="predicted"/>
<comment type="caution">
    <text evidence="2">The sequence shown here is derived from an EMBL/GenBank/DDBJ whole genome shotgun (WGS) entry which is preliminary data.</text>
</comment>
<dbReference type="CDD" id="cd02440">
    <property type="entry name" value="AdoMet_MTases"/>
    <property type="match status" value="1"/>
</dbReference>
<dbReference type="GO" id="GO:0032259">
    <property type="term" value="P:methylation"/>
    <property type="evidence" value="ECO:0007669"/>
    <property type="project" value="UniProtKB-KW"/>
</dbReference>
<dbReference type="PANTHER" id="PTHR14911">
    <property type="entry name" value="THUMP DOMAIN-CONTAINING"/>
    <property type="match status" value="1"/>
</dbReference>
<evidence type="ECO:0000313" key="2">
    <source>
        <dbReference type="EMBL" id="MED5016010.1"/>
    </source>
</evidence>
<dbReference type="InterPro" id="IPR029063">
    <property type="entry name" value="SAM-dependent_MTases_sf"/>
</dbReference>
<dbReference type="Pfam" id="PF01170">
    <property type="entry name" value="UPF0020"/>
    <property type="match status" value="1"/>
</dbReference>
<evidence type="ECO:0000313" key="3">
    <source>
        <dbReference type="Proteomes" id="UP001343257"/>
    </source>
</evidence>
<keyword evidence="2" id="KW-0808">Transferase</keyword>
<dbReference type="EMBL" id="JARTLD010000003">
    <property type="protein sequence ID" value="MED5016010.1"/>
    <property type="molecule type" value="Genomic_DNA"/>
</dbReference>
<gene>
    <name evidence="2" type="ORF">P9847_01685</name>
</gene>
<feature type="domain" description="Ribosomal RNA large subunit methyltransferase K/L-like methyltransferase" evidence="1">
    <location>
        <begin position="164"/>
        <end position="263"/>
    </location>
</feature>
<dbReference type="InterPro" id="IPR000241">
    <property type="entry name" value="RlmKL-like_Mtase"/>
</dbReference>
<dbReference type="GO" id="GO:0008168">
    <property type="term" value="F:methyltransferase activity"/>
    <property type="evidence" value="ECO:0007669"/>
    <property type="project" value="UniProtKB-KW"/>
</dbReference>
<organism evidence="2 3">
    <name type="scientific">Paenibacillus chibensis</name>
    <dbReference type="NCBI Taxonomy" id="59846"/>
    <lineage>
        <taxon>Bacteria</taxon>
        <taxon>Bacillati</taxon>
        <taxon>Bacillota</taxon>
        <taxon>Bacilli</taxon>
        <taxon>Bacillales</taxon>
        <taxon>Paenibacillaceae</taxon>
        <taxon>Paenibacillus</taxon>
    </lineage>
</organism>
<dbReference type="Proteomes" id="UP001343257">
    <property type="component" value="Unassembled WGS sequence"/>
</dbReference>
<accession>A0ABU6PPU0</accession>
<reference evidence="2 3" key="1">
    <citation type="submission" date="2023-03" db="EMBL/GenBank/DDBJ databases">
        <title>Bacillus Genome Sequencing.</title>
        <authorList>
            <person name="Dunlap C."/>
        </authorList>
    </citation>
    <scope>NUCLEOTIDE SEQUENCE [LARGE SCALE GENOMIC DNA]</scope>
    <source>
        <strain evidence="2 3">NRS-52</strain>
    </source>
</reference>
<evidence type="ECO:0000259" key="1">
    <source>
        <dbReference type="Pfam" id="PF01170"/>
    </source>
</evidence>
<keyword evidence="3" id="KW-1185">Reference proteome</keyword>
<dbReference type="SUPFAM" id="SSF53335">
    <property type="entry name" value="S-adenosyl-L-methionine-dependent methyltransferases"/>
    <property type="match status" value="1"/>
</dbReference>
<dbReference type="PANTHER" id="PTHR14911:SF13">
    <property type="entry name" value="TRNA (GUANINE(6)-N2)-METHYLTRANSFERASE THUMP3"/>
    <property type="match status" value="1"/>
</dbReference>
<protein>
    <submittedName>
        <fullName evidence="2">Methyltransferase domain-containing protein</fullName>
    </submittedName>
</protein>
<sequence length="327" mass="36262">MKEKIKQALAKQERICLYTHASHETEAELCAMELRALFGGSVIYGSELLTVSPRVIDPDRSPFLSARIDILLSGASAAEIAAQAGGLEPIIGGRTYKVTYIKSGDPYPYDEQRAWERLVGSRVRGRADMKNPDVTLGLIAAQGMWLLGICHFPARAWHAHIHKPQNYSTGLSAALARTLVNIMTPVIAKHMQAVDPCCGMGNVLIEALSMGLEISGRDMNPLAIRGARTNLEHYGYSTDRVTLGDMNELEGRFDAAVLDMPYNLCSVLPVEEQNRMLASLRRLAPRAVIVSTEDEVRDRIEENGFRIVDECKVWKGNFVRHVWLCEA</sequence>